<organism evidence="2 3">
    <name type="scientific">Mucor saturninus</name>
    <dbReference type="NCBI Taxonomy" id="64648"/>
    <lineage>
        <taxon>Eukaryota</taxon>
        <taxon>Fungi</taxon>
        <taxon>Fungi incertae sedis</taxon>
        <taxon>Mucoromycota</taxon>
        <taxon>Mucoromycotina</taxon>
        <taxon>Mucoromycetes</taxon>
        <taxon>Mucorales</taxon>
        <taxon>Mucorineae</taxon>
        <taxon>Mucoraceae</taxon>
        <taxon>Mucor</taxon>
    </lineage>
</organism>
<protein>
    <recommendedName>
        <fullName evidence="1">C2H2-type domain-containing protein</fullName>
    </recommendedName>
</protein>
<sequence length="534" mass="60273">MRLITCTVTIKNLDFPKGLKTIIPKNCIAIDKESSSHNEQTCVYVYACPGCLFSFYSTELLSVHILKNHTEVPNETNVFQGNGGFVGNQSSLSDQTEKILNHKVTDEEDNNVNPTDLFNECKIDERSKKIIECLNLKPLILQDEDEDKQRMLCFIPDSQHIHKYKNNNKRLKLIGPSSTSASTSNTSDCVHTPKKYTAIDKIIRTSPYCELLSFKKYVEVNEEQLMLLNTSWRSKPYLSLALSQLLAGSILANQNEALLINGIESYSRFPSVDAHYEKFIGFGLHSSIPNLVSSYPNELRFTAVHEDNSKKLIISSRSANFLVISSIRIDEKMKPEVGPTTINFIPTNKTSIYLDTSSVKKCSTIIAKGDDYELPIDMDPINHIRQLRSKFSHISTFCLARCFSDFTASSNLQPYTIYTFVNSNCKDTNDAVLGSKIMIVIADAVHTQPLNPQIKKRSFTKLEPEKKKTTSMHQALESIIGLFENDLETLQVIGNTNLASILRNVADNTTASLKHGNEYIVENIWNYFKTEYKA</sequence>
<evidence type="ECO:0000313" key="3">
    <source>
        <dbReference type="Proteomes" id="UP000603453"/>
    </source>
</evidence>
<reference evidence="2" key="1">
    <citation type="submission" date="2020-12" db="EMBL/GenBank/DDBJ databases">
        <title>Metabolic potential, ecology and presence of endohyphal bacteria is reflected in genomic diversity of Mucoromycotina.</title>
        <authorList>
            <person name="Muszewska A."/>
            <person name="Okrasinska A."/>
            <person name="Steczkiewicz K."/>
            <person name="Drgas O."/>
            <person name="Orlowska M."/>
            <person name="Perlinska-Lenart U."/>
            <person name="Aleksandrzak-Piekarczyk T."/>
            <person name="Szatraj K."/>
            <person name="Zielenkiewicz U."/>
            <person name="Pilsyk S."/>
            <person name="Malc E."/>
            <person name="Mieczkowski P."/>
            <person name="Kruszewska J.S."/>
            <person name="Biernat P."/>
            <person name="Pawlowska J."/>
        </authorList>
    </citation>
    <scope>NUCLEOTIDE SEQUENCE</scope>
    <source>
        <strain evidence="2">WA0000017839</strain>
    </source>
</reference>
<gene>
    <name evidence="2" type="ORF">INT47_011689</name>
</gene>
<dbReference type="AlphaFoldDB" id="A0A8H7R4T9"/>
<dbReference type="EMBL" id="JAEPRD010000050">
    <property type="protein sequence ID" value="KAG2203595.1"/>
    <property type="molecule type" value="Genomic_DNA"/>
</dbReference>
<dbReference type="PROSITE" id="PS00028">
    <property type="entry name" value="ZINC_FINGER_C2H2_1"/>
    <property type="match status" value="1"/>
</dbReference>
<dbReference type="InterPro" id="IPR013087">
    <property type="entry name" value="Znf_C2H2_type"/>
</dbReference>
<name>A0A8H7R4T9_9FUNG</name>
<keyword evidence="3" id="KW-1185">Reference proteome</keyword>
<evidence type="ECO:0000259" key="1">
    <source>
        <dbReference type="PROSITE" id="PS00028"/>
    </source>
</evidence>
<dbReference type="Proteomes" id="UP000603453">
    <property type="component" value="Unassembled WGS sequence"/>
</dbReference>
<accession>A0A8H7R4T9</accession>
<comment type="caution">
    <text evidence="2">The sequence shown here is derived from an EMBL/GenBank/DDBJ whole genome shotgun (WGS) entry which is preliminary data.</text>
</comment>
<dbReference type="OrthoDB" id="2251404at2759"/>
<evidence type="ECO:0000313" key="2">
    <source>
        <dbReference type="EMBL" id="KAG2203595.1"/>
    </source>
</evidence>
<feature type="domain" description="C2H2-type" evidence="1">
    <location>
        <begin position="48"/>
        <end position="69"/>
    </location>
</feature>
<proteinExistence type="predicted"/>